<feature type="active site" description="Proton donor/acceptor" evidence="5">
    <location>
        <position position="186"/>
    </location>
</feature>
<dbReference type="NCBIfam" id="NF008909">
    <property type="entry name" value="PRK12273.1"/>
    <property type="match status" value="1"/>
</dbReference>
<feature type="domain" description="Fumarate lyase N-terminal" evidence="6">
    <location>
        <begin position="16"/>
        <end position="340"/>
    </location>
</feature>
<proteinExistence type="inferred from homology"/>
<evidence type="ECO:0000259" key="7">
    <source>
        <dbReference type="Pfam" id="PF10415"/>
    </source>
</evidence>
<dbReference type="Gene3D" id="1.20.200.10">
    <property type="entry name" value="Fumarase/aspartase (Central domain)"/>
    <property type="match status" value="1"/>
</dbReference>
<dbReference type="AlphaFoldDB" id="A0A327ZBK5"/>
<name>A0A327ZBK5_9ACTN</name>
<comment type="similarity">
    <text evidence="1 5">Belongs to the class-II fumarase/aspartase family. Fumarase subfamily.</text>
</comment>
<dbReference type="EC" id="4.2.1.2" evidence="5"/>
<keyword evidence="9" id="KW-1185">Reference proteome</keyword>
<organism evidence="8 9">
    <name type="scientific">Actinoplanes lutulentus</name>
    <dbReference type="NCBI Taxonomy" id="1287878"/>
    <lineage>
        <taxon>Bacteria</taxon>
        <taxon>Bacillati</taxon>
        <taxon>Actinomycetota</taxon>
        <taxon>Actinomycetes</taxon>
        <taxon>Micromonosporales</taxon>
        <taxon>Micromonosporaceae</taxon>
        <taxon>Actinoplanes</taxon>
    </lineage>
</organism>
<comment type="function">
    <text evidence="5">Involved in the TCA cycle. Catalyzes the stereospecific interconversion of fumarate to L-malate.</text>
</comment>
<comment type="miscellaneous">
    <text evidence="5">There are 2 substrate-binding sites: the catalytic A site, and the non-catalytic B site that may play a role in the transfer of substrate or product between the active site and the solvent. Alternatively, the B site may bind allosteric effectors.</text>
</comment>
<dbReference type="UniPathway" id="UPA00223">
    <property type="reaction ID" value="UER01007"/>
</dbReference>
<comment type="pathway">
    <text evidence="5">Carbohydrate metabolism; tricarboxylic acid cycle; (S)-malate from fumarate: step 1/1.</text>
</comment>
<dbReference type="InterPro" id="IPR022761">
    <property type="entry name" value="Fumarate_lyase_N"/>
</dbReference>
<evidence type="ECO:0000313" key="9">
    <source>
        <dbReference type="Proteomes" id="UP000249341"/>
    </source>
</evidence>
<dbReference type="RefSeq" id="WP_111649719.1">
    <property type="nucleotide sequence ID" value="NZ_JACHWI010000005.1"/>
</dbReference>
<feature type="binding site" evidence="5">
    <location>
        <begin position="137"/>
        <end position="139"/>
    </location>
    <ligand>
        <name>substrate</name>
    </ligand>
</feature>
<feature type="site" description="Important for catalytic activity" evidence="5">
    <location>
        <position position="329"/>
    </location>
</feature>
<dbReference type="GO" id="GO:0006099">
    <property type="term" value="P:tricarboxylic acid cycle"/>
    <property type="evidence" value="ECO:0007669"/>
    <property type="project" value="UniProtKB-UniRule"/>
</dbReference>
<comment type="catalytic activity">
    <reaction evidence="5">
        <text>(S)-malate = fumarate + H2O</text>
        <dbReference type="Rhea" id="RHEA:12460"/>
        <dbReference type="ChEBI" id="CHEBI:15377"/>
        <dbReference type="ChEBI" id="CHEBI:15589"/>
        <dbReference type="ChEBI" id="CHEBI:29806"/>
        <dbReference type="EC" id="4.2.1.2"/>
    </reaction>
</comment>
<protein>
    <recommendedName>
        <fullName evidence="5">Fumarate hydratase class II</fullName>
        <shortName evidence="5">Fumarase C</shortName>
        <ecNumber evidence="5">4.2.1.2</ecNumber>
    </recommendedName>
    <alternativeName>
        <fullName evidence="5">Aerobic fumarase</fullName>
    </alternativeName>
    <alternativeName>
        <fullName evidence="5">Iron-independent fumarase</fullName>
    </alternativeName>
</protein>
<dbReference type="PANTHER" id="PTHR11444:SF22">
    <property type="entry name" value="FUMARATE HYDRATASE CLASS II"/>
    <property type="match status" value="1"/>
</dbReference>
<dbReference type="SUPFAM" id="SSF48557">
    <property type="entry name" value="L-aspartase-like"/>
    <property type="match status" value="1"/>
</dbReference>
<reference evidence="8 9" key="1">
    <citation type="submission" date="2018-06" db="EMBL/GenBank/DDBJ databases">
        <title>Genomic Encyclopedia of Type Strains, Phase III (KMG-III): the genomes of soil and plant-associated and newly described type strains.</title>
        <authorList>
            <person name="Whitman W."/>
        </authorList>
    </citation>
    <scope>NUCLEOTIDE SEQUENCE [LARGE SCALE GENOMIC DNA]</scope>
    <source>
        <strain evidence="8 9">CGMCC 4.7090</strain>
    </source>
</reference>
<gene>
    <name evidence="5" type="primary">fumC</name>
    <name evidence="8" type="ORF">B0I29_10672</name>
</gene>
<dbReference type="GO" id="GO:0004333">
    <property type="term" value="F:fumarate hydratase activity"/>
    <property type="evidence" value="ECO:0007669"/>
    <property type="project" value="UniProtKB-UniRule"/>
</dbReference>
<sequence length="465" mass="49318">MTTDESGFRIERDTMGEVKVPADALWRAQTQRAVENFPISGRGLEPAHIRALARIKGAAARANTSLGVLEKDLADAIAAAAAQVVAGGYDDQFPVDVFQTGSGTSSNMNANEVIATLASRDLGSAVHPNDHVNASQSSNDVFPSSIHLAATEAVSADLIPALRFLEEALRGKAAAWADVVKSGRTHLMDATPVTLGQEFNGYAQQVANGVERLTATLPRLGELPLGGTAVGTGVNTPPGFAPTVIELLREETGLPLTEARDHFEAQGARDALVEASGQLRVVAVGLYKIANDIRWMGSGPRAGLRELRLPDLQPGSSIMPGKVNPVVPEAVRQVCAQVIGNDATVAFSGTQGDFELNVMLPVMARNLLESIRLLAAVSRQFADRCVTGLEANVEVARAYAEGSPSIVTPLNRYLGYDEAAAIAKQALATERTIREVVIERGHVVSGKLTEQQLDDALDVLRMTRP</sequence>
<comment type="subunit">
    <text evidence="5">Homotetramer.</text>
</comment>
<dbReference type="EMBL" id="QLMJ01000006">
    <property type="protein sequence ID" value="RAK37806.1"/>
    <property type="molecule type" value="Genomic_DNA"/>
</dbReference>
<dbReference type="Gene3D" id="1.10.40.30">
    <property type="entry name" value="Fumarase/aspartase (C-terminal domain)"/>
    <property type="match status" value="1"/>
</dbReference>
<comment type="subcellular location">
    <subcellularLocation>
        <location evidence="5">Cytoplasm</location>
    </subcellularLocation>
</comment>
<dbReference type="InterPro" id="IPR024083">
    <property type="entry name" value="Fumarase/histidase_N"/>
</dbReference>
<feature type="active site" evidence="5">
    <location>
        <position position="316"/>
    </location>
</feature>
<evidence type="ECO:0000256" key="3">
    <source>
        <dbReference type="ARBA" id="ARBA00022532"/>
    </source>
</evidence>
<dbReference type="InterPro" id="IPR020557">
    <property type="entry name" value="Fumarate_lyase_CS"/>
</dbReference>
<evidence type="ECO:0000313" key="8">
    <source>
        <dbReference type="EMBL" id="RAK37806.1"/>
    </source>
</evidence>
<dbReference type="InterPro" id="IPR018951">
    <property type="entry name" value="Fumarase_C_C"/>
</dbReference>
<dbReference type="CDD" id="cd01362">
    <property type="entry name" value="Fumarase_classII"/>
    <property type="match status" value="1"/>
</dbReference>
<evidence type="ECO:0000256" key="5">
    <source>
        <dbReference type="HAMAP-Rule" id="MF_00743"/>
    </source>
</evidence>
<evidence type="ECO:0000259" key="6">
    <source>
        <dbReference type="Pfam" id="PF00206"/>
    </source>
</evidence>
<dbReference type="GO" id="GO:0005737">
    <property type="term" value="C:cytoplasm"/>
    <property type="evidence" value="ECO:0007669"/>
    <property type="project" value="UniProtKB-SubCell"/>
</dbReference>
<comment type="caution">
    <text evidence="8">The sequence shown here is derived from an EMBL/GenBank/DDBJ whole genome shotgun (WGS) entry which is preliminary data.</text>
</comment>
<dbReference type="Pfam" id="PF00206">
    <property type="entry name" value="Lyase_1"/>
    <property type="match status" value="1"/>
</dbReference>
<feature type="binding site" evidence="5">
    <location>
        <begin position="102"/>
        <end position="104"/>
    </location>
    <ligand>
        <name>substrate</name>
    </ligand>
</feature>
<dbReference type="GO" id="GO:0006106">
    <property type="term" value="P:fumarate metabolic process"/>
    <property type="evidence" value="ECO:0007669"/>
    <property type="project" value="InterPro"/>
</dbReference>
<keyword evidence="2 5" id="KW-0963">Cytoplasm</keyword>
<evidence type="ECO:0000256" key="4">
    <source>
        <dbReference type="ARBA" id="ARBA00023239"/>
    </source>
</evidence>
<accession>A0A327ZBK5</accession>
<keyword evidence="3 5" id="KW-0816">Tricarboxylic acid cycle</keyword>
<evidence type="ECO:0000256" key="2">
    <source>
        <dbReference type="ARBA" id="ARBA00022490"/>
    </source>
</evidence>
<feature type="binding site" evidence="5">
    <location>
        <begin position="322"/>
        <end position="324"/>
    </location>
    <ligand>
        <name>substrate</name>
    </ligand>
</feature>
<dbReference type="PRINTS" id="PR00149">
    <property type="entry name" value="FUMRATELYASE"/>
</dbReference>
<dbReference type="Gene3D" id="1.10.275.10">
    <property type="entry name" value="Fumarase/aspartase (N-terminal domain)"/>
    <property type="match status" value="1"/>
</dbReference>
<dbReference type="PANTHER" id="PTHR11444">
    <property type="entry name" value="ASPARTATEAMMONIA/ARGININOSUCCINATE/ADENYLOSUCCINATE LYASE"/>
    <property type="match status" value="1"/>
</dbReference>
<feature type="binding site" evidence="5">
    <location>
        <position position="317"/>
    </location>
    <ligand>
        <name>substrate</name>
    </ligand>
</feature>
<dbReference type="PRINTS" id="PR00145">
    <property type="entry name" value="ARGSUCLYASE"/>
</dbReference>
<feature type="binding site" description="in site B" evidence="5">
    <location>
        <begin position="127"/>
        <end position="130"/>
    </location>
    <ligand>
        <name>substrate</name>
    </ligand>
</feature>
<dbReference type="Pfam" id="PF10415">
    <property type="entry name" value="FumaraseC_C"/>
    <property type="match status" value="1"/>
</dbReference>
<feature type="binding site" evidence="5">
    <location>
        <position position="185"/>
    </location>
    <ligand>
        <name>substrate</name>
    </ligand>
</feature>
<evidence type="ECO:0000256" key="1">
    <source>
        <dbReference type="ARBA" id="ARBA00009084"/>
    </source>
</evidence>
<keyword evidence="4 5" id="KW-0456">Lyase</keyword>
<dbReference type="HAMAP" id="MF_00743">
    <property type="entry name" value="FumaraseC"/>
    <property type="match status" value="1"/>
</dbReference>
<dbReference type="InterPro" id="IPR000362">
    <property type="entry name" value="Fumarate_lyase_fam"/>
</dbReference>
<dbReference type="OrthoDB" id="9802809at2"/>
<feature type="domain" description="Fumarase C C-terminal" evidence="7">
    <location>
        <begin position="406"/>
        <end position="464"/>
    </location>
</feature>
<dbReference type="FunFam" id="1.10.275.10:FF:000001">
    <property type="entry name" value="Fumarate hydratase, mitochondrial"/>
    <property type="match status" value="1"/>
</dbReference>
<dbReference type="PROSITE" id="PS00163">
    <property type="entry name" value="FUMARATE_LYASES"/>
    <property type="match status" value="1"/>
</dbReference>
<dbReference type="Proteomes" id="UP000249341">
    <property type="component" value="Unassembled WGS sequence"/>
</dbReference>
<dbReference type="InterPro" id="IPR008948">
    <property type="entry name" value="L-Aspartase-like"/>
</dbReference>
<dbReference type="FunFam" id="1.20.200.10:FF:000001">
    <property type="entry name" value="Fumarate hydratase, mitochondrial"/>
    <property type="match status" value="1"/>
</dbReference>
<dbReference type="InterPro" id="IPR005677">
    <property type="entry name" value="Fum_hydII"/>
</dbReference>